<feature type="repeat" description="ARM" evidence="1">
    <location>
        <begin position="129"/>
        <end position="172"/>
    </location>
</feature>
<dbReference type="PANTHER" id="PTHR11017:SF385">
    <property type="entry name" value="DISEASE RESISTANCE PROTEIN (TIR-NBS-LRR CLASS)-RELATED"/>
    <property type="match status" value="1"/>
</dbReference>
<dbReference type="PANTHER" id="PTHR11017">
    <property type="entry name" value="LEUCINE-RICH REPEAT-CONTAINING PROTEIN"/>
    <property type="match status" value="1"/>
</dbReference>
<dbReference type="SMART" id="SM00185">
    <property type="entry name" value="ARM"/>
    <property type="match status" value="2"/>
</dbReference>
<sequence>MPYQWDPAGYSGAYSGFGQPTGQTDPGGQSDLGGQNTGQQVGAWQQAGYGHNHVVAQHPAPPGFSAPASAPPLSGAPGYDSTGQHGFAPQQALVAALSDGAPLCQEYAAGALRHLATTEQNKAAIMRAGAVQPLAALLLSAGNPASQAEAAGVLAQLATDAANPPAMLEAGVIKRLYAILVGDCSSSYRATAAEALQLLQQEPGRDLEPAATVAIARPNDQQAAKQDEAAALLSDRGCAKPAVKASAPAPDPALAPVNRDYDVFISHRGPDTKLVFVGHASWWCMEELRIATTESKHKIKPVFFIVKPGSVNEAALAESLADMQKSLPATPDSKLQEWRDALTWVKGLGGVSGWLHDPKKQSQAELVEAVTASILGALDVKARHLPAVVGLDARVLELVSGLQLQDSHVLGTFLKGKRRVIWEEMLERLRHARDLPVQNNDKVFQRLRISYDGLGSGLSGQSGLSVLIGQCLVSVDKEGYLAMHDQLRDMGRAVEERGLDMRQDLTMCERKRLTLTDAHQLQQLLARKNGPLSSLEGLWASPSRDLPPHLLEGCSALRLLMISSHVDVTGMDPKQLRYLRWLCCPFPELPIDLSGAHSLAVLELGYSEELLKLPDKVVHANT</sequence>
<dbReference type="InterPro" id="IPR035897">
    <property type="entry name" value="Toll_tir_struct_dom_sf"/>
</dbReference>
<dbReference type="Pfam" id="PF00514">
    <property type="entry name" value="Arm"/>
    <property type="match status" value="1"/>
</dbReference>
<dbReference type="InterPro" id="IPR000225">
    <property type="entry name" value="Armadillo"/>
</dbReference>
<dbReference type="Proteomes" id="UP001489004">
    <property type="component" value="Unassembled WGS sequence"/>
</dbReference>
<dbReference type="PROSITE" id="PS50176">
    <property type="entry name" value="ARM_REPEAT"/>
    <property type="match status" value="1"/>
</dbReference>
<evidence type="ECO:0000256" key="1">
    <source>
        <dbReference type="PROSITE-ProRule" id="PRU00259"/>
    </source>
</evidence>
<evidence type="ECO:0000259" key="3">
    <source>
        <dbReference type="Pfam" id="PF23282"/>
    </source>
</evidence>
<evidence type="ECO:0000313" key="5">
    <source>
        <dbReference type="Proteomes" id="UP001489004"/>
    </source>
</evidence>
<dbReference type="InterPro" id="IPR011989">
    <property type="entry name" value="ARM-like"/>
</dbReference>
<feature type="region of interest" description="Disordered" evidence="2">
    <location>
        <begin position="12"/>
        <end position="39"/>
    </location>
</feature>
<feature type="compositionally biased region" description="Low complexity" evidence="2">
    <location>
        <begin position="16"/>
        <end position="29"/>
    </location>
</feature>
<feature type="compositionally biased region" description="Low complexity" evidence="2">
    <location>
        <begin position="65"/>
        <end position="78"/>
    </location>
</feature>
<name>A0AAW1PU43_9CHLO</name>
<reference evidence="4 5" key="1">
    <citation type="journal article" date="2024" name="Nat. Commun.">
        <title>Phylogenomics reveals the evolutionary origins of lichenization in chlorophyte algae.</title>
        <authorList>
            <person name="Puginier C."/>
            <person name="Libourel C."/>
            <person name="Otte J."/>
            <person name="Skaloud P."/>
            <person name="Haon M."/>
            <person name="Grisel S."/>
            <person name="Petersen M."/>
            <person name="Berrin J.G."/>
            <person name="Delaux P.M."/>
            <person name="Dal Grande F."/>
            <person name="Keller J."/>
        </authorList>
    </citation>
    <scope>NUCLEOTIDE SEQUENCE [LARGE SCALE GENOMIC DNA]</scope>
    <source>
        <strain evidence="4 5">SAG 2043</strain>
    </source>
</reference>
<keyword evidence="5" id="KW-1185">Reference proteome</keyword>
<dbReference type="InterPro" id="IPR044974">
    <property type="entry name" value="Disease_R_plants"/>
</dbReference>
<feature type="region of interest" description="Disordered" evidence="2">
    <location>
        <begin position="54"/>
        <end position="84"/>
    </location>
</feature>
<comment type="caution">
    <text evidence="4">The sequence shown here is derived from an EMBL/GenBank/DDBJ whole genome shotgun (WGS) entry which is preliminary data.</text>
</comment>
<evidence type="ECO:0000313" key="4">
    <source>
        <dbReference type="EMBL" id="KAK9811895.1"/>
    </source>
</evidence>
<dbReference type="SUPFAM" id="SSF48371">
    <property type="entry name" value="ARM repeat"/>
    <property type="match status" value="1"/>
</dbReference>
<accession>A0AAW1PU43</accession>
<dbReference type="Gene3D" id="1.25.10.10">
    <property type="entry name" value="Leucine-rich Repeat Variant"/>
    <property type="match status" value="1"/>
</dbReference>
<dbReference type="Pfam" id="PF23282">
    <property type="entry name" value="WHD_ROQ1"/>
    <property type="match status" value="1"/>
</dbReference>
<organism evidence="4 5">
    <name type="scientific">[Myrmecia] bisecta</name>
    <dbReference type="NCBI Taxonomy" id="41462"/>
    <lineage>
        <taxon>Eukaryota</taxon>
        <taxon>Viridiplantae</taxon>
        <taxon>Chlorophyta</taxon>
        <taxon>core chlorophytes</taxon>
        <taxon>Trebouxiophyceae</taxon>
        <taxon>Trebouxiales</taxon>
        <taxon>Trebouxiaceae</taxon>
        <taxon>Myrmecia</taxon>
    </lineage>
</organism>
<dbReference type="EMBL" id="JALJOR010000009">
    <property type="protein sequence ID" value="KAK9811895.1"/>
    <property type="molecule type" value="Genomic_DNA"/>
</dbReference>
<dbReference type="SUPFAM" id="SSF52200">
    <property type="entry name" value="Toll/Interleukin receptor TIR domain"/>
    <property type="match status" value="1"/>
</dbReference>
<dbReference type="Gene3D" id="3.40.50.10140">
    <property type="entry name" value="Toll/interleukin-1 receptor homology (TIR) domain"/>
    <property type="match status" value="1"/>
</dbReference>
<protein>
    <recommendedName>
        <fullName evidence="3">Disease resistance protein Roq1-like winged-helix domain-containing protein</fullName>
    </recommendedName>
</protein>
<dbReference type="InterPro" id="IPR058192">
    <property type="entry name" value="WHD_ROQ1-like"/>
</dbReference>
<gene>
    <name evidence="4" type="ORF">WJX72_012004</name>
</gene>
<dbReference type="InterPro" id="IPR016024">
    <property type="entry name" value="ARM-type_fold"/>
</dbReference>
<dbReference type="AlphaFoldDB" id="A0AAW1PU43"/>
<feature type="domain" description="Disease resistance protein Roq1-like winged-helix" evidence="3">
    <location>
        <begin position="456"/>
        <end position="494"/>
    </location>
</feature>
<evidence type="ECO:0000256" key="2">
    <source>
        <dbReference type="SAM" id="MobiDB-lite"/>
    </source>
</evidence>
<proteinExistence type="predicted"/>
<dbReference type="GO" id="GO:0006952">
    <property type="term" value="P:defense response"/>
    <property type="evidence" value="ECO:0007669"/>
    <property type="project" value="InterPro"/>
</dbReference>